<reference evidence="12 13" key="1">
    <citation type="submission" date="2024-03" db="EMBL/GenBank/DDBJ databases">
        <title>Natural products discovery in diverse microorganisms through a two-stage MS feature dereplication strategy.</title>
        <authorList>
            <person name="Zhang R."/>
        </authorList>
    </citation>
    <scope>NUCLEOTIDE SEQUENCE [LARGE SCALE GENOMIC DNA]</scope>
    <source>
        <strain evidence="12 13">18930</strain>
    </source>
</reference>
<dbReference type="InterPro" id="IPR014445">
    <property type="entry name" value="Gln-dep_NAD_synthase"/>
</dbReference>
<dbReference type="CDD" id="cd07570">
    <property type="entry name" value="GAT_Gln-NAD-synth"/>
    <property type="match status" value="1"/>
</dbReference>
<dbReference type="Pfam" id="PF02540">
    <property type="entry name" value="NAD_synthase"/>
    <property type="match status" value="1"/>
</dbReference>
<evidence type="ECO:0000256" key="10">
    <source>
        <dbReference type="SAM" id="MobiDB-lite"/>
    </source>
</evidence>
<dbReference type="GO" id="GO:0003952">
    <property type="term" value="F:NAD+ synthase (glutamine-hydrolyzing) activity"/>
    <property type="evidence" value="ECO:0007669"/>
    <property type="project" value="UniProtKB-EC"/>
</dbReference>
<dbReference type="CDD" id="cd00553">
    <property type="entry name" value="NAD_synthase"/>
    <property type="match status" value="1"/>
</dbReference>
<comment type="pathway">
    <text evidence="1 7 8">Cofactor biosynthesis; NAD(+) biosynthesis; NAD(+) from deamido-NAD(+) (L-Gln route): step 1/1.</text>
</comment>
<dbReference type="InterPro" id="IPR022310">
    <property type="entry name" value="NAD/GMP_synthase"/>
</dbReference>
<evidence type="ECO:0000256" key="4">
    <source>
        <dbReference type="ARBA" id="ARBA00022741"/>
    </source>
</evidence>
<feature type="binding site" evidence="7">
    <location>
        <position position="185"/>
    </location>
    <ligand>
        <name>L-glutamine</name>
        <dbReference type="ChEBI" id="CHEBI:58359"/>
    </ligand>
</feature>
<name>A0ABZ2PM75_9NOCA</name>
<dbReference type="NCBIfam" id="NF010588">
    <property type="entry name" value="PRK13981.1"/>
    <property type="match status" value="1"/>
</dbReference>
<feature type="binding site" evidence="7">
    <location>
        <position position="395"/>
    </location>
    <ligand>
        <name>deamido-NAD(+)</name>
        <dbReference type="ChEBI" id="CHEBI:58437"/>
        <note>ligand shared between two neighboring subunits</note>
    </ligand>
</feature>
<evidence type="ECO:0000256" key="3">
    <source>
        <dbReference type="ARBA" id="ARBA00022598"/>
    </source>
</evidence>
<dbReference type="InterPro" id="IPR036526">
    <property type="entry name" value="C-N_Hydrolase_sf"/>
</dbReference>
<dbReference type="PANTHER" id="PTHR23090:SF9">
    <property type="entry name" value="GLUTAMINE-DEPENDENT NAD(+) SYNTHETASE"/>
    <property type="match status" value="1"/>
</dbReference>
<feature type="binding site" evidence="7">
    <location>
        <position position="424"/>
    </location>
    <ligand>
        <name>deamido-NAD(+)</name>
        <dbReference type="ChEBI" id="CHEBI:58437"/>
        <note>ligand shared between two neighboring subunits</note>
    </ligand>
</feature>
<comment type="similarity">
    <text evidence="2 7 8">In the C-terminal section; belongs to the NAD synthetase family.</text>
</comment>
<evidence type="ECO:0000256" key="8">
    <source>
        <dbReference type="PIRNR" id="PIRNR006630"/>
    </source>
</evidence>
<proteinExistence type="inferred from homology"/>
<feature type="binding site" evidence="7">
    <location>
        <position position="419"/>
    </location>
    <ligand>
        <name>ATP</name>
        <dbReference type="ChEBI" id="CHEBI:30616"/>
    </ligand>
</feature>
<gene>
    <name evidence="7" type="primary">nadE</name>
    <name evidence="12" type="ORF">WDS16_06975</name>
</gene>
<dbReference type="EC" id="6.3.5.1" evidence="7 8"/>
<dbReference type="HAMAP" id="MF_02090">
    <property type="entry name" value="NadE_glutamine_dep"/>
    <property type="match status" value="1"/>
</dbReference>
<comment type="similarity">
    <text evidence="9">Belongs to the NAD synthetase family.</text>
</comment>
<evidence type="ECO:0000256" key="5">
    <source>
        <dbReference type="ARBA" id="ARBA00022840"/>
    </source>
</evidence>
<feature type="active site" description="Proton acceptor; for glutaminase activity" evidence="7">
    <location>
        <position position="44"/>
    </location>
</feature>
<dbReference type="InterPro" id="IPR014729">
    <property type="entry name" value="Rossmann-like_a/b/a_fold"/>
</dbReference>
<feature type="binding site" evidence="7">
    <location>
        <position position="122"/>
    </location>
    <ligand>
        <name>L-glutamine</name>
        <dbReference type="ChEBI" id="CHEBI:58359"/>
    </ligand>
</feature>
<protein>
    <recommendedName>
        <fullName evidence="7 8">Glutamine-dependent NAD(+) synthetase</fullName>
        <ecNumber evidence="7 8">6.3.5.1</ecNumber>
    </recommendedName>
    <alternativeName>
        <fullName evidence="7 8">NAD(+) synthase [glutamine-hydrolyzing]</fullName>
    </alternativeName>
</protein>
<dbReference type="Gene3D" id="3.40.50.620">
    <property type="entry name" value="HUPs"/>
    <property type="match status" value="1"/>
</dbReference>
<feature type="domain" description="CN hydrolase" evidence="11">
    <location>
        <begin position="4"/>
        <end position="249"/>
    </location>
</feature>
<evidence type="ECO:0000256" key="1">
    <source>
        <dbReference type="ARBA" id="ARBA00005188"/>
    </source>
</evidence>
<dbReference type="PIRSF" id="PIRSF006630">
    <property type="entry name" value="NADS_GAT"/>
    <property type="match status" value="1"/>
</dbReference>
<feature type="active site" description="For glutaminase activity" evidence="7">
    <location>
        <position position="116"/>
    </location>
</feature>
<feature type="active site" description="Nucleophile; for glutaminase activity" evidence="7">
    <location>
        <position position="152"/>
    </location>
</feature>
<evidence type="ECO:0000256" key="9">
    <source>
        <dbReference type="RuleBase" id="RU003811"/>
    </source>
</evidence>
<keyword evidence="5 7" id="KW-0067">ATP-binding</keyword>
<feature type="binding site" evidence="7">
    <location>
        <begin position="318"/>
        <end position="325"/>
    </location>
    <ligand>
        <name>ATP</name>
        <dbReference type="ChEBI" id="CHEBI:30616"/>
    </ligand>
</feature>
<dbReference type="InterPro" id="IPR003694">
    <property type="entry name" value="NAD_synthase"/>
</dbReference>
<dbReference type="PANTHER" id="PTHR23090">
    <property type="entry name" value="NH 3 /GLUTAMINE-DEPENDENT NAD + SYNTHETASE"/>
    <property type="match status" value="1"/>
</dbReference>
<feature type="binding site" evidence="7">
    <location>
        <position position="540"/>
    </location>
    <ligand>
        <name>deamido-NAD(+)</name>
        <dbReference type="ChEBI" id="CHEBI:58437"/>
        <note>ligand shared between two neighboring subunits</note>
    </ligand>
</feature>
<dbReference type="Gene3D" id="3.60.110.10">
    <property type="entry name" value="Carbon-nitrogen hydrolase"/>
    <property type="match status" value="1"/>
</dbReference>
<feature type="region of interest" description="Disordered" evidence="10">
    <location>
        <begin position="466"/>
        <end position="491"/>
    </location>
</feature>
<keyword evidence="6 7" id="KW-0520">NAD</keyword>
<evidence type="ECO:0000313" key="13">
    <source>
        <dbReference type="Proteomes" id="UP001432000"/>
    </source>
</evidence>
<keyword evidence="3 7" id="KW-0436">Ligase</keyword>
<evidence type="ECO:0000259" key="11">
    <source>
        <dbReference type="PROSITE" id="PS50263"/>
    </source>
</evidence>
<dbReference type="NCBIfam" id="TIGR00552">
    <property type="entry name" value="nadE"/>
    <property type="match status" value="1"/>
</dbReference>
<comment type="catalytic activity">
    <reaction evidence="7 8">
        <text>deamido-NAD(+) + L-glutamine + ATP + H2O = L-glutamate + AMP + diphosphate + NAD(+) + H(+)</text>
        <dbReference type="Rhea" id="RHEA:24384"/>
        <dbReference type="ChEBI" id="CHEBI:15377"/>
        <dbReference type="ChEBI" id="CHEBI:15378"/>
        <dbReference type="ChEBI" id="CHEBI:29985"/>
        <dbReference type="ChEBI" id="CHEBI:30616"/>
        <dbReference type="ChEBI" id="CHEBI:33019"/>
        <dbReference type="ChEBI" id="CHEBI:57540"/>
        <dbReference type="ChEBI" id="CHEBI:58359"/>
        <dbReference type="ChEBI" id="CHEBI:58437"/>
        <dbReference type="ChEBI" id="CHEBI:456215"/>
        <dbReference type="EC" id="6.3.5.1"/>
    </reaction>
</comment>
<feature type="binding site" evidence="7">
    <location>
        <position position="179"/>
    </location>
    <ligand>
        <name>L-glutamine</name>
        <dbReference type="ChEBI" id="CHEBI:58359"/>
    </ligand>
</feature>
<dbReference type="SUPFAM" id="SSF56317">
    <property type="entry name" value="Carbon-nitrogen hydrolase"/>
    <property type="match status" value="1"/>
</dbReference>
<comment type="caution">
    <text evidence="7">Lacks conserved residue(s) required for the propagation of feature annotation.</text>
</comment>
<sequence length="574" mass="61943">MQVLRVALAQINPTVGDLVGNAALIVSWASRAAQEGAHVVLFPEMATTGYPVEDLALRPSFAVASREALGDLAVDLDRAGCGDLAVVVGYLDRDRTGSRNSAAVLFRGEVVSRYDKHALPTYRVFDELRYFAPGSRLSITEVNGFRLGLVVCEDIWQPGGPVPAYTAAGVDALLCLNASPYEQGKSAVRRSVVERRAAESGVPIVYANLVGAQDELVFDGGSMVVAADGTLLGRSPEFTEHLLCLDIDMPEARREDTASIDGWTVHRRTLPDLLIRGYDRLEGSVAPLMSDEEQVWSALVTGLRDYVHKNGFATVILGLSGGIDSAVVASIAVDALGSDAVYAVSMPSQYSSDHSRSDAAEMAQRTGIHYRSEPIADMVGVFVGQLTLAGLAEENIQARCRGMTLMALSNAAGHLVLATGNKSELAVGYSTIYGDAVGGFAPIKDVPKSLVWDLARWRNKASVERGEVPPIPEGSIDKPPSAELRPGQLDTDSLPDYEELDAVLFRYVDCDQGLTDIVSAGYERTRVAEIIGKVDAAEYKRRQYPIGTKITSRAFGRDRRMPITNRWRQAPTEV</sequence>
<evidence type="ECO:0000256" key="2">
    <source>
        <dbReference type="ARBA" id="ARBA00007145"/>
    </source>
</evidence>
<dbReference type="InterPro" id="IPR003010">
    <property type="entry name" value="C-N_Hydrolase"/>
</dbReference>
<dbReference type="Pfam" id="PF00795">
    <property type="entry name" value="CN_hydrolase"/>
    <property type="match status" value="1"/>
</dbReference>
<keyword evidence="4 7" id="KW-0547">Nucleotide-binding</keyword>
<evidence type="ECO:0000256" key="7">
    <source>
        <dbReference type="HAMAP-Rule" id="MF_02090"/>
    </source>
</evidence>
<keyword evidence="13" id="KW-1185">Reference proteome</keyword>
<comment type="function">
    <text evidence="7">Catalyzes the ATP-dependent amidation of deamido-NAD to form NAD. Uses L-glutamine as a nitrogen source.</text>
</comment>
<evidence type="ECO:0000313" key="12">
    <source>
        <dbReference type="EMBL" id="WXG70254.1"/>
    </source>
</evidence>
<accession>A0ABZ2PM75</accession>
<evidence type="ECO:0000256" key="6">
    <source>
        <dbReference type="ARBA" id="ARBA00023027"/>
    </source>
</evidence>
<dbReference type="PROSITE" id="PS50263">
    <property type="entry name" value="CN_HYDROLASE"/>
    <property type="match status" value="1"/>
</dbReference>
<organism evidence="12 13">
    <name type="scientific">Rhodococcus sovatensis</name>
    <dbReference type="NCBI Taxonomy" id="1805840"/>
    <lineage>
        <taxon>Bacteria</taxon>
        <taxon>Bacillati</taxon>
        <taxon>Actinomycetota</taxon>
        <taxon>Actinomycetes</taxon>
        <taxon>Mycobacteriales</taxon>
        <taxon>Nocardiaceae</taxon>
        <taxon>Rhodococcus</taxon>
    </lineage>
</organism>
<dbReference type="Proteomes" id="UP001432000">
    <property type="component" value="Chromosome"/>
</dbReference>
<dbReference type="RefSeq" id="WP_338891530.1">
    <property type="nucleotide sequence ID" value="NZ_CP147846.1"/>
</dbReference>
<dbReference type="EMBL" id="CP147846">
    <property type="protein sequence ID" value="WXG70254.1"/>
    <property type="molecule type" value="Genomic_DNA"/>
</dbReference>
<dbReference type="SUPFAM" id="SSF52402">
    <property type="entry name" value="Adenine nucleotide alpha hydrolases-like"/>
    <property type="match status" value="1"/>
</dbReference>